<protein>
    <submittedName>
        <fullName evidence="2">Uncharacterized protein</fullName>
    </submittedName>
</protein>
<sequence length="73" mass="8009">MPMSASKRFKYGRNIREGEGLGADGEYFTIENDIGSWTVPSREQFHDQRSIMVGLGSPDTGSSAVVPDRDMAV</sequence>
<name>A0A8H6FAN4_9LECA</name>
<reference evidence="2 3" key="1">
    <citation type="journal article" date="2020" name="Genomics">
        <title>Complete, high-quality genomes from long-read metagenomic sequencing of two wolf lichen thalli reveals enigmatic genome architecture.</title>
        <authorList>
            <person name="McKenzie S.K."/>
            <person name="Walston R.F."/>
            <person name="Allen J.L."/>
        </authorList>
    </citation>
    <scope>NUCLEOTIDE SEQUENCE [LARGE SCALE GENOMIC DNA]</scope>
    <source>
        <strain evidence="2">WasteWater1</strain>
    </source>
</reference>
<organism evidence="2 3">
    <name type="scientific">Letharia lupina</name>
    <dbReference type="NCBI Taxonomy" id="560253"/>
    <lineage>
        <taxon>Eukaryota</taxon>
        <taxon>Fungi</taxon>
        <taxon>Dikarya</taxon>
        <taxon>Ascomycota</taxon>
        <taxon>Pezizomycotina</taxon>
        <taxon>Lecanoromycetes</taxon>
        <taxon>OSLEUM clade</taxon>
        <taxon>Lecanoromycetidae</taxon>
        <taxon>Lecanorales</taxon>
        <taxon>Lecanorineae</taxon>
        <taxon>Parmeliaceae</taxon>
        <taxon>Letharia</taxon>
    </lineage>
</organism>
<evidence type="ECO:0000313" key="3">
    <source>
        <dbReference type="Proteomes" id="UP000593566"/>
    </source>
</evidence>
<accession>A0A8H6FAN4</accession>
<proteinExistence type="predicted"/>
<comment type="caution">
    <text evidence="2">The sequence shown here is derived from an EMBL/GenBank/DDBJ whole genome shotgun (WGS) entry which is preliminary data.</text>
</comment>
<dbReference type="Proteomes" id="UP000593566">
    <property type="component" value="Unassembled WGS sequence"/>
</dbReference>
<feature type="region of interest" description="Disordered" evidence="1">
    <location>
        <begin position="53"/>
        <end position="73"/>
    </location>
</feature>
<dbReference type="RefSeq" id="XP_037150855.1">
    <property type="nucleotide sequence ID" value="XM_037293202.1"/>
</dbReference>
<gene>
    <name evidence="2" type="ORF">HO133_002275</name>
</gene>
<dbReference type="AlphaFoldDB" id="A0A8H6FAN4"/>
<keyword evidence="3" id="KW-1185">Reference proteome</keyword>
<dbReference type="GeneID" id="59330689"/>
<dbReference type="EMBL" id="JACCJB010000014">
    <property type="protein sequence ID" value="KAF6221420.1"/>
    <property type="molecule type" value="Genomic_DNA"/>
</dbReference>
<evidence type="ECO:0000256" key="1">
    <source>
        <dbReference type="SAM" id="MobiDB-lite"/>
    </source>
</evidence>
<evidence type="ECO:0000313" key="2">
    <source>
        <dbReference type="EMBL" id="KAF6221420.1"/>
    </source>
</evidence>